<organism evidence="4">
    <name type="scientific">Hexamita inflata</name>
    <dbReference type="NCBI Taxonomy" id="28002"/>
    <lineage>
        <taxon>Eukaryota</taxon>
        <taxon>Metamonada</taxon>
        <taxon>Diplomonadida</taxon>
        <taxon>Hexamitidae</taxon>
        <taxon>Hexamitinae</taxon>
        <taxon>Hexamita</taxon>
    </lineage>
</organism>
<evidence type="ECO:0000313" key="5">
    <source>
        <dbReference type="EMBL" id="CAL6002240.1"/>
    </source>
</evidence>
<dbReference type="PANTHER" id="PTHR46652">
    <property type="entry name" value="LEUCINE-RICH REPEAT AND IQ DOMAIN-CONTAINING PROTEIN 1-RELATED"/>
    <property type="match status" value="1"/>
</dbReference>
<dbReference type="Gene3D" id="3.80.10.10">
    <property type="entry name" value="Ribonuclease Inhibitor"/>
    <property type="match status" value="2"/>
</dbReference>
<dbReference type="InterPro" id="IPR003591">
    <property type="entry name" value="Leu-rich_rpt_typical-subtyp"/>
</dbReference>
<reference evidence="4" key="1">
    <citation type="submission" date="2023-06" db="EMBL/GenBank/DDBJ databases">
        <authorList>
            <person name="Kurt Z."/>
        </authorList>
    </citation>
    <scope>NUCLEOTIDE SEQUENCE</scope>
</reference>
<sequence length="461" mass="53917">MMEQTQFIHNEESYHEHMIRKYERQIKDGNLEIGDPKRGAPDVINLKFLEKFNIQTLKIYTNNVMSVKLRNMTIKVLTLGKYIKQYKFYLQVDDLELENLEVLDLQDNKLENYQLYNLAKFKKLHSLNISRNNVDLTHIHMVSSLTKLYMRHCGLLNIDQVSQLVNLEELDLSENKGIKDITPLCKIKSLTKLFMHRCGLNIIDKIMSLTYLEVLEMSSNLLMNISSIGQLTNLKELDISKNCGLDITPLQDLTGLIKLNLSNCGLQQLSALKKLINLQFLDLSNNYINNINELQYLKNLTYLNLNNCEIVSVCSLRPLQKLEELDLSFNNIVYPDANINEMTKLRFLKVQRNRINYIYFASLVQHQYYKNIDQNGKRCFKINHQTTPSQKQLFKANKLRCIESQNLQLKEIQNQHKSLKTTINSFKNEINATFNNARQSQIQFTSSVIRLFQLLNQFGFE</sequence>
<dbReference type="Proteomes" id="UP001642409">
    <property type="component" value="Unassembled WGS sequence"/>
</dbReference>
<proteinExistence type="predicted"/>
<dbReference type="EMBL" id="CAXDID020000045">
    <property type="protein sequence ID" value="CAL6002240.1"/>
    <property type="molecule type" value="Genomic_DNA"/>
</dbReference>
<dbReference type="AlphaFoldDB" id="A0AA86RUS9"/>
<dbReference type="InterPro" id="IPR001611">
    <property type="entry name" value="Leu-rich_rpt"/>
</dbReference>
<gene>
    <name evidence="5" type="ORF">HINF_LOCUS17823</name>
    <name evidence="4" type="ORF">HINF_LOCUS66067</name>
</gene>
<dbReference type="PRINTS" id="PR00019">
    <property type="entry name" value="LEURICHRPT"/>
</dbReference>
<dbReference type="InterPro" id="IPR050836">
    <property type="entry name" value="SDS22/Internalin_LRR"/>
</dbReference>
<dbReference type="EMBL" id="CATOUU010001185">
    <property type="protein sequence ID" value="CAI9978422.1"/>
    <property type="molecule type" value="Genomic_DNA"/>
</dbReference>
<protein>
    <submittedName>
        <fullName evidence="4">Leucine-rich repeat protein</fullName>
    </submittedName>
    <submittedName>
        <fullName evidence="5">Leucine-rich_repeat protein</fullName>
    </submittedName>
</protein>
<keyword evidence="2" id="KW-0677">Repeat</keyword>
<keyword evidence="6" id="KW-1185">Reference proteome</keyword>
<dbReference type="SMART" id="SM00365">
    <property type="entry name" value="LRR_SD22"/>
    <property type="match status" value="6"/>
</dbReference>
<reference evidence="5 6" key="2">
    <citation type="submission" date="2024-07" db="EMBL/GenBank/DDBJ databases">
        <authorList>
            <person name="Akdeniz Z."/>
        </authorList>
    </citation>
    <scope>NUCLEOTIDE SEQUENCE [LARGE SCALE GENOMIC DNA]</scope>
</reference>
<keyword evidence="3" id="KW-0175">Coiled coil</keyword>
<dbReference type="Pfam" id="PF12799">
    <property type="entry name" value="LRR_4"/>
    <property type="match status" value="1"/>
</dbReference>
<dbReference type="SUPFAM" id="SSF52058">
    <property type="entry name" value="L domain-like"/>
    <property type="match status" value="1"/>
</dbReference>
<dbReference type="PANTHER" id="PTHR46652:SF3">
    <property type="entry name" value="LEUCINE-RICH REPEAT-CONTAINING PROTEIN 9"/>
    <property type="match status" value="1"/>
</dbReference>
<dbReference type="InterPro" id="IPR025875">
    <property type="entry name" value="Leu-rich_rpt_4"/>
</dbReference>
<dbReference type="PROSITE" id="PS51450">
    <property type="entry name" value="LRR"/>
    <property type="match status" value="4"/>
</dbReference>
<evidence type="ECO:0000256" key="3">
    <source>
        <dbReference type="SAM" id="Coils"/>
    </source>
</evidence>
<dbReference type="Pfam" id="PF13516">
    <property type="entry name" value="LRR_6"/>
    <property type="match status" value="1"/>
</dbReference>
<dbReference type="SMART" id="SM00369">
    <property type="entry name" value="LRR_TYP"/>
    <property type="match status" value="6"/>
</dbReference>
<evidence type="ECO:0000313" key="4">
    <source>
        <dbReference type="EMBL" id="CAI9978422.1"/>
    </source>
</evidence>
<evidence type="ECO:0000256" key="2">
    <source>
        <dbReference type="ARBA" id="ARBA00022737"/>
    </source>
</evidence>
<name>A0AA86RUS9_9EUKA</name>
<feature type="coiled-coil region" evidence="3">
    <location>
        <begin position="402"/>
        <end position="429"/>
    </location>
</feature>
<keyword evidence="1" id="KW-0433">Leucine-rich repeat</keyword>
<accession>A0AA86RUS9</accession>
<evidence type="ECO:0000313" key="6">
    <source>
        <dbReference type="Proteomes" id="UP001642409"/>
    </source>
</evidence>
<dbReference type="InterPro" id="IPR032675">
    <property type="entry name" value="LRR_dom_sf"/>
</dbReference>
<comment type="caution">
    <text evidence="4">The sequence shown here is derived from an EMBL/GenBank/DDBJ whole genome shotgun (WGS) entry which is preliminary data.</text>
</comment>
<evidence type="ECO:0000256" key="1">
    <source>
        <dbReference type="ARBA" id="ARBA00022614"/>
    </source>
</evidence>